<keyword evidence="1" id="KW-0732">Signal</keyword>
<gene>
    <name evidence="2" type="ORF">CPELLU_LOCUS15166</name>
</gene>
<comment type="caution">
    <text evidence="2">The sequence shown here is derived from an EMBL/GenBank/DDBJ whole genome shotgun (WGS) entry which is preliminary data.</text>
</comment>
<organism evidence="2 3">
    <name type="scientific">Cetraspora pellucida</name>
    <dbReference type="NCBI Taxonomy" id="1433469"/>
    <lineage>
        <taxon>Eukaryota</taxon>
        <taxon>Fungi</taxon>
        <taxon>Fungi incertae sedis</taxon>
        <taxon>Mucoromycota</taxon>
        <taxon>Glomeromycotina</taxon>
        <taxon>Glomeromycetes</taxon>
        <taxon>Diversisporales</taxon>
        <taxon>Gigasporaceae</taxon>
        <taxon>Cetraspora</taxon>
    </lineage>
</organism>
<dbReference type="EMBL" id="CAJVQA010019352">
    <property type="protein sequence ID" value="CAG8758675.1"/>
    <property type="molecule type" value="Genomic_DNA"/>
</dbReference>
<evidence type="ECO:0000313" key="2">
    <source>
        <dbReference type="EMBL" id="CAG8758675.1"/>
    </source>
</evidence>
<feature type="signal peptide" evidence="1">
    <location>
        <begin position="1"/>
        <end position="23"/>
    </location>
</feature>
<evidence type="ECO:0000313" key="3">
    <source>
        <dbReference type="Proteomes" id="UP000789759"/>
    </source>
</evidence>
<protein>
    <submittedName>
        <fullName evidence="2">19126_t:CDS:1</fullName>
    </submittedName>
</protein>
<dbReference type="Proteomes" id="UP000789759">
    <property type="component" value="Unassembled WGS sequence"/>
</dbReference>
<evidence type="ECO:0000256" key="1">
    <source>
        <dbReference type="SAM" id="SignalP"/>
    </source>
</evidence>
<sequence length="188" mass="21120">MLNFRFTSLLFNTIILFSNIINAQHFIGRRDAQPVSGLTISSPANKCQTLTYKIPQNIPPDARYTVIITYNNTAPISGSFFINNLDFGLVITNPKSNTDSKCGDELKVKWEDLFNKYQDLDLEIVLTTVEAPYIISSLSSVPVSSGEQIFTIPQGIENRRDHDIVFRVNRTDELGTEVYVSTFTIDGC</sequence>
<dbReference type="AlphaFoldDB" id="A0A9N9J206"/>
<accession>A0A9N9J206</accession>
<keyword evidence="3" id="KW-1185">Reference proteome</keyword>
<name>A0A9N9J206_9GLOM</name>
<proteinExistence type="predicted"/>
<reference evidence="2" key="1">
    <citation type="submission" date="2021-06" db="EMBL/GenBank/DDBJ databases">
        <authorList>
            <person name="Kallberg Y."/>
            <person name="Tangrot J."/>
            <person name="Rosling A."/>
        </authorList>
    </citation>
    <scope>NUCLEOTIDE SEQUENCE</scope>
    <source>
        <strain evidence="2">FL966</strain>
    </source>
</reference>
<feature type="chain" id="PRO_5040279400" evidence="1">
    <location>
        <begin position="24"/>
        <end position="188"/>
    </location>
</feature>
<dbReference type="OrthoDB" id="2429670at2759"/>